<feature type="compositionally biased region" description="Polar residues" evidence="1">
    <location>
        <begin position="1"/>
        <end position="10"/>
    </location>
</feature>
<organism evidence="2 3">
    <name type="scientific">Streptomyces canus</name>
    <dbReference type="NCBI Taxonomy" id="58343"/>
    <lineage>
        <taxon>Bacteria</taxon>
        <taxon>Bacillati</taxon>
        <taxon>Actinomycetota</taxon>
        <taxon>Actinomycetes</taxon>
        <taxon>Kitasatosporales</taxon>
        <taxon>Streptomycetaceae</taxon>
        <taxon>Streptomyces</taxon>
        <taxon>Streptomyces aurantiacus group</taxon>
    </lineage>
</organism>
<evidence type="ECO:0000256" key="1">
    <source>
        <dbReference type="SAM" id="MobiDB-lite"/>
    </source>
</evidence>
<dbReference type="AlphaFoldDB" id="A0AAW8F3H8"/>
<name>A0AAW8F3H8_9ACTN</name>
<dbReference type="EMBL" id="JAUSZV010000004">
    <property type="protein sequence ID" value="MDQ0904641.1"/>
    <property type="molecule type" value="Genomic_DNA"/>
</dbReference>
<proteinExistence type="predicted"/>
<evidence type="ECO:0000313" key="3">
    <source>
        <dbReference type="Proteomes" id="UP001234216"/>
    </source>
</evidence>
<gene>
    <name evidence="2" type="ORF">QFZ22_000626</name>
</gene>
<accession>A0AAW8F3H8</accession>
<protein>
    <submittedName>
        <fullName evidence="2">Uncharacterized protein</fullName>
    </submittedName>
</protein>
<reference evidence="2" key="1">
    <citation type="submission" date="2023-07" db="EMBL/GenBank/DDBJ databases">
        <title>Comparative genomics of wheat-associated soil bacteria to identify genetic determinants of phenazine resistance.</title>
        <authorList>
            <person name="Mouncey N."/>
        </authorList>
    </citation>
    <scope>NUCLEOTIDE SEQUENCE</scope>
    <source>
        <strain evidence="2">V4I22</strain>
    </source>
</reference>
<feature type="region of interest" description="Disordered" evidence="1">
    <location>
        <begin position="1"/>
        <end position="54"/>
    </location>
</feature>
<sequence length="122" mass="12828">MMNRQRSSGFATRVPRGSAEFGGNGTVAPSVDQKEVAPSTGLGKPGGATWPKDLVRGVLGPAEHPFREKEGADVIRVPVPVTRHTAPRRGVSSHAGCWSFDGAFVLSARTPHRPSVEGVGMT</sequence>
<dbReference type="Proteomes" id="UP001234216">
    <property type="component" value="Unassembled WGS sequence"/>
</dbReference>
<evidence type="ECO:0000313" key="2">
    <source>
        <dbReference type="EMBL" id="MDQ0904641.1"/>
    </source>
</evidence>
<comment type="caution">
    <text evidence="2">The sequence shown here is derived from an EMBL/GenBank/DDBJ whole genome shotgun (WGS) entry which is preliminary data.</text>
</comment>